<dbReference type="AlphaFoldDB" id="A0A1Y5XWU0"/>
<dbReference type="GO" id="GO:0006355">
    <property type="term" value="P:regulation of DNA-templated transcription"/>
    <property type="evidence" value="ECO:0007669"/>
    <property type="project" value="InterPro"/>
</dbReference>
<sequence>MMFRLLGSLEVYGPDGAPLRITQHKQRALLSLLLLTPGNWVSTDLIHSTLWVGNSPRNAFGSMKTYVSQLRRKLADANDPENRIESRAGGYRVFADRRELDVCLFEEAARRGRDALHDGDPGRAVEHLNAALELWRGDPFEELPVDVRQAETSKLEEQRWAVREDLLDAHVALGQHHVVIPTLRALTIEYPTREHLWCRLLVALCHSGRRAEALAAYQTAYRFLVNELGIEPGAELRQLHQQMLAGDEVTEPFRRDLRQIR</sequence>
<feature type="domain" description="OmpR/PhoB-type" evidence="6">
    <location>
        <begin position="1"/>
        <end position="95"/>
    </location>
</feature>
<keyword evidence="8" id="KW-1185">Reference proteome</keyword>
<evidence type="ECO:0000256" key="1">
    <source>
        <dbReference type="ARBA" id="ARBA00005820"/>
    </source>
</evidence>
<dbReference type="SUPFAM" id="SSF48452">
    <property type="entry name" value="TPR-like"/>
    <property type="match status" value="1"/>
</dbReference>
<keyword evidence="3 5" id="KW-0238">DNA-binding</keyword>
<dbReference type="Gene3D" id="1.10.10.10">
    <property type="entry name" value="Winged helix-like DNA-binding domain superfamily/Winged helix DNA-binding domain"/>
    <property type="match status" value="1"/>
</dbReference>
<evidence type="ECO:0000313" key="8">
    <source>
        <dbReference type="Proteomes" id="UP000192674"/>
    </source>
</evidence>
<gene>
    <name evidence="7" type="ORF">SAMN05661093_06525</name>
</gene>
<evidence type="ECO:0000256" key="2">
    <source>
        <dbReference type="ARBA" id="ARBA00023015"/>
    </source>
</evidence>
<dbReference type="CDD" id="cd15831">
    <property type="entry name" value="BTAD"/>
    <property type="match status" value="1"/>
</dbReference>
<reference evidence="7 8" key="1">
    <citation type="submission" date="2017-04" db="EMBL/GenBank/DDBJ databases">
        <authorList>
            <person name="Afonso C.L."/>
            <person name="Miller P.J."/>
            <person name="Scott M.A."/>
            <person name="Spackman E."/>
            <person name="Goraichik I."/>
            <person name="Dimitrov K.M."/>
            <person name="Suarez D.L."/>
            <person name="Swayne D.E."/>
        </authorList>
    </citation>
    <scope>NUCLEOTIDE SEQUENCE [LARGE SCALE GENOMIC DNA]</scope>
    <source>
        <strain evidence="7 8">DSM 43828</strain>
    </source>
</reference>
<dbReference type="GO" id="GO:0003677">
    <property type="term" value="F:DNA binding"/>
    <property type="evidence" value="ECO:0007669"/>
    <property type="project" value="UniProtKB-UniRule"/>
</dbReference>
<dbReference type="EMBL" id="FWXV01000006">
    <property type="protein sequence ID" value="SMD20656.1"/>
    <property type="molecule type" value="Genomic_DNA"/>
</dbReference>
<evidence type="ECO:0000256" key="5">
    <source>
        <dbReference type="PROSITE-ProRule" id="PRU01091"/>
    </source>
</evidence>
<dbReference type="PANTHER" id="PTHR35807">
    <property type="entry name" value="TRANSCRIPTIONAL REGULATOR REDD-RELATED"/>
    <property type="match status" value="1"/>
</dbReference>
<name>A0A1Y5XWU0_KIBAR</name>
<dbReference type="SUPFAM" id="SSF46894">
    <property type="entry name" value="C-terminal effector domain of the bipartite response regulators"/>
    <property type="match status" value="1"/>
</dbReference>
<dbReference type="Pfam" id="PF03704">
    <property type="entry name" value="BTAD"/>
    <property type="match status" value="1"/>
</dbReference>
<dbReference type="SMART" id="SM01043">
    <property type="entry name" value="BTAD"/>
    <property type="match status" value="1"/>
</dbReference>
<dbReference type="PROSITE" id="PS51755">
    <property type="entry name" value="OMPR_PHOB"/>
    <property type="match status" value="1"/>
</dbReference>
<dbReference type="OrthoDB" id="4336084at2"/>
<dbReference type="InterPro" id="IPR016032">
    <property type="entry name" value="Sig_transdc_resp-reg_C-effctor"/>
</dbReference>
<dbReference type="InterPro" id="IPR036388">
    <property type="entry name" value="WH-like_DNA-bd_sf"/>
</dbReference>
<dbReference type="InterPro" id="IPR001867">
    <property type="entry name" value="OmpR/PhoB-type_DNA-bd"/>
</dbReference>
<dbReference type="GO" id="GO:0000160">
    <property type="term" value="P:phosphorelay signal transduction system"/>
    <property type="evidence" value="ECO:0007669"/>
    <property type="project" value="InterPro"/>
</dbReference>
<evidence type="ECO:0000256" key="3">
    <source>
        <dbReference type="ARBA" id="ARBA00023125"/>
    </source>
</evidence>
<feature type="DNA-binding region" description="OmpR/PhoB-type" evidence="5">
    <location>
        <begin position="1"/>
        <end position="95"/>
    </location>
</feature>
<accession>A0A1Y5XWU0</accession>
<keyword evidence="2" id="KW-0805">Transcription regulation</keyword>
<dbReference type="RefSeq" id="WP_084430584.1">
    <property type="nucleotide sequence ID" value="NZ_FWXV01000006.1"/>
</dbReference>
<comment type="similarity">
    <text evidence="1">Belongs to the AfsR/DnrI/RedD regulatory family.</text>
</comment>
<organism evidence="7 8">
    <name type="scientific">Kibdelosporangium aridum</name>
    <dbReference type="NCBI Taxonomy" id="2030"/>
    <lineage>
        <taxon>Bacteria</taxon>
        <taxon>Bacillati</taxon>
        <taxon>Actinomycetota</taxon>
        <taxon>Actinomycetes</taxon>
        <taxon>Pseudonocardiales</taxon>
        <taxon>Pseudonocardiaceae</taxon>
        <taxon>Kibdelosporangium</taxon>
    </lineage>
</organism>
<keyword evidence="4" id="KW-0804">Transcription</keyword>
<evidence type="ECO:0000313" key="7">
    <source>
        <dbReference type="EMBL" id="SMD20656.1"/>
    </source>
</evidence>
<dbReference type="InterPro" id="IPR011990">
    <property type="entry name" value="TPR-like_helical_dom_sf"/>
</dbReference>
<evidence type="ECO:0000256" key="4">
    <source>
        <dbReference type="ARBA" id="ARBA00023163"/>
    </source>
</evidence>
<dbReference type="Gene3D" id="1.25.40.10">
    <property type="entry name" value="Tetratricopeptide repeat domain"/>
    <property type="match status" value="1"/>
</dbReference>
<evidence type="ECO:0000259" key="6">
    <source>
        <dbReference type="PROSITE" id="PS51755"/>
    </source>
</evidence>
<dbReference type="PANTHER" id="PTHR35807:SF1">
    <property type="entry name" value="TRANSCRIPTIONAL REGULATOR REDD"/>
    <property type="match status" value="1"/>
</dbReference>
<dbReference type="SMART" id="SM00862">
    <property type="entry name" value="Trans_reg_C"/>
    <property type="match status" value="1"/>
</dbReference>
<protein>
    <submittedName>
        <fullName evidence="7">DNA-binding transcriptional activator of the SARP family</fullName>
    </submittedName>
</protein>
<dbReference type="InterPro" id="IPR051677">
    <property type="entry name" value="AfsR-DnrI-RedD_regulator"/>
</dbReference>
<dbReference type="Pfam" id="PF00486">
    <property type="entry name" value="Trans_reg_C"/>
    <property type="match status" value="1"/>
</dbReference>
<proteinExistence type="inferred from homology"/>
<dbReference type="InterPro" id="IPR005158">
    <property type="entry name" value="BTAD"/>
</dbReference>
<dbReference type="Proteomes" id="UP000192674">
    <property type="component" value="Unassembled WGS sequence"/>
</dbReference>